<name>A0A158QJJ5_RODNA</name>
<evidence type="ECO:0000313" key="3">
    <source>
        <dbReference type="Proteomes" id="UP000278807"/>
    </source>
</evidence>
<accession>A0A158QJJ5</accession>
<dbReference type="Proteomes" id="UP000278807">
    <property type="component" value="Unassembled WGS sequence"/>
</dbReference>
<dbReference type="OrthoDB" id="10463737at2759"/>
<feature type="region of interest" description="Disordered" evidence="1">
    <location>
        <begin position="1"/>
        <end position="29"/>
    </location>
</feature>
<dbReference type="EMBL" id="UZAE01014045">
    <property type="protein sequence ID" value="VDO12251.1"/>
    <property type="molecule type" value="Genomic_DNA"/>
</dbReference>
<gene>
    <name evidence="2" type="ORF">HNAJ_LOCUS12126</name>
</gene>
<evidence type="ECO:0000313" key="2">
    <source>
        <dbReference type="EMBL" id="VDO12251.1"/>
    </source>
</evidence>
<dbReference type="AlphaFoldDB" id="A0A158QJJ5"/>
<organism evidence="4">
    <name type="scientific">Rodentolepis nana</name>
    <name type="common">Dwarf tapeworm</name>
    <name type="synonym">Hymenolepis nana</name>
    <dbReference type="NCBI Taxonomy" id="102285"/>
    <lineage>
        <taxon>Eukaryota</taxon>
        <taxon>Metazoa</taxon>
        <taxon>Spiralia</taxon>
        <taxon>Lophotrochozoa</taxon>
        <taxon>Platyhelminthes</taxon>
        <taxon>Cestoda</taxon>
        <taxon>Eucestoda</taxon>
        <taxon>Cyclophyllidea</taxon>
        <taxon>Hymenolepididae</taxon>
        <taxon>Rodentolepis</taxon>
    </lineage>
</organism>
<dbReference type="STRING" id="102285.A0A158QJJ5"/>
<feature type="region of interest" description="Disordered" evidence="1">
    <location>
        <begin position="76"/>
        <end position="117"/>
    </location>
</feature>
<evidence type="ECO:0000256" key="1">
    <source>
        <dbReference type="SAM" id="MobiDB-lite"/>
    </source>
</evidence>
<sequence>MSDPHTADPLQVPDIEITENYSSTSHLSSSVERLVEVTRRLTVCNQLESALESHDNVSTSDQCVCQHKVSPTDVTSELVADKEPKPISDTGSSSTIFGSSNFTIPDSTTRQSPQSNTKKWARLLGISPEDIGDEEEFIRAATALTAQDPIRQANTMSAVEQRVLRKSWNAALDAAHFGSLESMEASCGHSLRRSSSWKDKM</sequence>
<evidence type="ECO:0000313" key="4">
    <source>
        <dbReference type="WBParaSite" id="HNAJ_0001213701-mRNA-1"/>
    </source>
</evidence>
<proteinExistence type="predicted"/>
<dbReference type="WBParaSite" id="HNAJ_0001213701-mRNA-1">
    <property type="protein sequence ID" value="HNAJ_0001213701-mRNA-1"/>
    <property type="gene ID" value="HNAJ_0001213701"/>
</dbReference>
<keyword evidence="3" id="KW-1185">Reference proteome</keyword>
<protein>
    <submittedName>
        <fullName evidence="2 4">Uncharacterized protein</fullName>
    </submittedName>
</protein>
<feature type="compositionally biased region" description="Polar residues" evidence="1">
    <location>
        <begin position="19"/>
        <end position="29"/>
    </location>
</feature>
<reference evidence="2 3" key="2">
    <citation type="submission" date="2018-11" db="EMBL/GenBank/DDBJ databases">
        <authorList>
            <consortium name="Pathogen Informatics"/>
        </authorList>
    </citation>
    <scope>NUCLEOTIDE SEQUENCE [LARGE SCALE GENOMIC DNA]</scope>
</reference>
<feature type="compositionally biased region" description="Polar residues" evidence="1">
    <location>
        <begin position="89"/>
        <end position="117"/>
    </location>
</feature>
<reference evidence="4" key="1">
    <citation type="submission" date="2016-04" db="UniProtKB">
        <authorList>
            <consortium name="WormBaseParasite"/>
        </authorList>
    </citation>
    <scope>IDENTIFICATION</scope>
</reference>